<organism evidence="1 2">
    <name type="scientific">Cirrhinus molitorella</name>
    <name type="common">mud carp</name>
    <dbReference type="NCBI Taxonomy" id="172907"/>
    <lineage>
        <taxon>Eukaryota</taxon>
        <taxon>Metazoa</taxon>
        <taxon>Chordata</taxon>
        <taxon>Craniata</taxon>
        <taxon>Vertebrata</taxon>
        <taxon>Euteleostomi</taxon>
        <taxon>Actinopterygii</taxon>
        <taxon>Neopterygii</taxon>
        <taxon>Teleostei</taxon>
        <taxon>Ostariophysi</taxon>
        <taxon>Cypriniformes</taxon>
        <taxon>Cyprinidae</taxon>
        <taxon>Labeoninae</taxon>
        <taxon>Labeonini</taxon>
        <taxon>Cirrhinus</taxon>
    </lineage>
</organism>
<comment type="caution">
    <text evidence="1">The sequence shown here is derived from an EMBL/GenBank/DDBJ whole genome shotgun (WGS) entry which is preliminary data.</text>
</comment>
<keyword evidence="2" id="KW-1185">Reference proteome</keyword>
<name>A0ABR3LJX4_9TELE</name>
<reference evidence="1 2" key="1">
    <citation type="submission" date="2023-09" db="EMBL/GenBank/DDBJ databases">
        <authorList>
            <person name="Wang M."/>
        </authorList>
    </citation>
    <scope>NUCLEOTIDE SEQUENCE [LARGE SCALE GENOMIC DNA]</scope>
    <source>
        <strain evidence="1">GT-2023</strain>
        <tissue evidence="1">Liver</tissue>
    </source>
</reference>
<protein>
    <submittedName>
        <fullName evidence="1">Uncharacterized protein</fullName>
    </submittedName>
</protein>
<gene>
    <name evidence="1" type="ORF">QQF64_019825</name>
</gene>
<accession>A0ABR3LJX4</accession>
<evidence type="ECO:0000313" key="2">
    <source>
        <dbReference type="Proteomes" id="UP001558613"/>
    </source>
</evidence>
<dbReference type="Proteomes" id="UP001558613">
    <property type="component" value="Unassembled WGS sequence"/>
</dbReference>
<proteinExistence type="predicted"/>
<dbReference type="EMBL" id="JAYMGO010000022">
    <property type="protein sequence ID" value="KAL1252029.1"/>
    <property type="molecule type" value="Genomic_DNA"/>
</dbReference>
<evidence type="ECO:0000313" key="1">
    <source>
        <dbReference type="EMBL" id="KAL1252029.1"/>
    </source>
</evidence>
<sequence length="100" mass="11033">MAAGIALQALRPPRKRINLLGGKRERGTLAVSNKRAEEVSQNTRRNLFIFLTAPHAPKSASRAECLFISISKNNISAKDTPAPRGGKLRDLGFYHLKHKS</sequence>